<gene>
    <name evidence="1" type="ORF">PAT01_31300</name>
</gene>
<evidence type="ECO:0000313" key="2">
    <source>
        <dbReference type="Proteomes" id="UP000321189"/>
    </source>
</evidence>
<sequence>MRYSKGMTLIEVLIASIILFIAVSAISFVSRASMLHEQKLKNNISRGLLAEYIKDFVSYKYQYENITQGSYKIGTNEYKWHVEVIKSKPVVRFISSETTQDTDKKEDNLELYEVTVSQKSQEKTILRFKDVYWKQ</sequence>
<protein>
    <recommendedName>
        <fullName evidence="3">Prepilin-type N-terminal cleavage/methylation domain-containing protein</fullName>
    </recommendedName>
</protein>
<dbReference type="InterPro" id="IPR012902">
    <property type="entry name" value="N_methyl_site"/>
</dbReference>
<dbReference type="PROSITE" id="PS00409">
    <property type="entry name" value="PROKAR_NTER_METHYL"/>
    <property type="match status" value="1"/>
</dbReference>
<dbReference type="Pfam" id="PF07963">
    <property type="entry name" value="N_methyl"/>
    <property type="match status" value="1"/>
</dbReference>
<accession>A0ABQ0UHX4</accession>
<evidence type="ECO:0008006" key="3">
    <source>
        <dbReference type="Google" id="ProtNLM"/>
    </source>
</evidence>
<proteinExistence type="predicted"/>
<dbReference type="EMBL" id="BJUT01000045">
    <property type="protein sequence ID" value="GEK77826.1"/>
    <property type="molecule type" value="Genomic_DNA"/>
</dbReference>
<name>A0ABQ0UHX4_PSEAF</name>
<evidence type="ECO:0000313" key="1">
    <source>
        <dbReference type="EMBL" id="GEK77826.1"/>
    </source>
</evidence>
<reference evidence="1 2" key="1">
    <citation type="submission" date="2019-07" db="EMBL/GenBank/DDBJ databases">
        <title>Whole genome shotgun sequence of Pseudoalteromonas atlantica NBRC 103033.</title>
        <authorList>
            <person name="Hosoyama A."/>
            <person name="Uohara A."/>
            <person name="Ohji S."/>
            <person name="Ichikawa N."/>
        </authorList>
    </citation>
    <scope>NUCLEOTIDE SEQUENCE [LARGE SCALE GENOMIC DNA]</scope>
    <source>
        <strain evidence="1 2">NBRC 103033</strain>
    </source>
</reference>
<keyword evidence="2" id="KW-1185">Reference proteome</keyword>
<organism evidence="1 2">
    <name type="scientific">Pseudoalteromonas atlantica</name>
    <name type="common">Alteromonas atlantica</name>
    <dbReference type="NCBI Taxonomy" id="288"/>
    <lineage>
        <taxon>Bacteria</taxon>
        <taxon>Pseudomonadati</taxon>
        <taxon>Pseudomonadota</taxon>
        <taxon>Gammaproteobacteria</taxon>
        <taxon>Alteromonadales</taxon>
        <taxon>Pseudoalteromonadaceae</taxon>
        <taxon>Pseudoalteromonas</taxon>
    </lineage>
</organism>
<comment type="caution">
    <text evidence="1">The sequence shown here is derived from an EMBL/GenBank/DDBJ whole genome shotgun (WGS) entry which is preliminary data.</text>
</comment>
<dbReference type="Proteomes" id="UP000321189">
    <property type="component" value="Unassembled WGS sequence"/>
</dbReference>
<dbReference type="NCBIfam" id="TIGR02532">
    <property type="entry name" value="IV_pilin_GFxxxE"/>
    <property type="match status" value="1"/>
</dbReference>